<dbReference type="Gene3D" id="2.60.40.150">
    <property type="entry name" value="C2 domain"/>
    <property type="match status" value="2"/>
</dbReference>
<dbReference type="InterPro" id="IPR000008">
    <property type="entry name" value="C2_dom"/>
</dbReference>
<dbReference type="InterPro" id="IPR035892">
    <property type="entry name" value="C2_domain_sf"/>
</dbReference>
<keyword evidence="5" id="KW-0862">Zinc</keyword>
<feature type="domain" description="MHD2" evidence="11">
    <location>
        <begin position="1594"/>
        <end position="1740"/>
    </location>
</feature>
<sequence length="1944" mass="216849">MFPTGGQGGRDEPGPASPRRDLQRDPAVEERLHRKLQERPLGPEASLHRLPPAETKPDPNEDSVQDGGEETVGDDDEGSSNAVEHILKELKGINKIQEEISDLRQYLTSVRGSVDQVSYCVDTVLSEIGELCSGSSAAPLQPPVFQTPNTRRGSLGRQNAVTSSPPDRSASGRRVGLHTVQRTGREEDDAAAAKMDLCYMELHRRHDYQSTRSVSSCLSPEAAFASEDSDIWASVGMQSSASQEGGWSEEACYSLHTGPALWDRLATEEVESSTPGHSSHNSSEHLSLLFGHQYHPPFSWRHQRTESKEAKPACHCPVGCPYWSSGSHTADPCLSEAGGGPSRSVSSSTVQLTDCDDGYLEPSSGDALDLGSTDSLDRDWTDCSVSRGEAGDALSRESSLMDLQTPSTSCDVTTFSRAVLTFRSALKVALKKLGSNPEDDGEEDAPWSADGDPEAESNSPKEDGDALVSTEAPEKPSSSSSPLKSPHSPTQGHFAELPGERAGSSALVEPSNNNTTPERWTEGQAEVPLGPDLRPDEARLSPIREIQGLDEVGQARPTNAGHRERIANFQRILREKRRARHRLSRSVLGSQSSHGSYGSHSSQGSQGSQSQEEVLPEIWREQNQVRDEEPGSRQAWIKPGYVALTQDSALLSLFVHSLLPACRGESSLYGIDSMPDLRKKRPIPLVSDVSLVQARKAGIASAMAARSSIKDEELKNHVYKKTLQALIYPISCTTPHNFEVWTATTPTYCYECEGLLWGIARQGMRCSECGVKCHEKCQELLNADCLQRAAEKSSKHGAEDRTQNIIMAMKDRMKIRERNKPEIFELIREVYVISKAVHAQQMKTIKQSVLDGTSKWSAKITITGDATSLNSPSSEVHSLVMITSLFLSLSLVVCAQGLQAKDKTGSSDPYVTVQVGKTKKRTKTIYGNLNPVWEEKFHFECHNFSDRIKVRVWDEDDDIKSKVKQRLKRESDDFLGQSIIEVRTLSGEMDVWYNLEKRTDKSAVSGAIRLQINVEIKGEEKVAAYHVQYTCLHENLFHHTTDVLGQGAVKIPEARGDDSWKIYFDDVAQEIVDEFAMRYGIESIYQAMTHFACLSSKYMCPGVPAVMSTLLANINAFYAHTTASTNVSASDRFAASNFGKERFVKLLDQLHNSLRIDLSTYRNHFPASSKDRLQDLKSTVDLLTSITFFRMKVSDHPLLSWLPQCEPVVLVFCAQVQELQSPPRASQVVRDCVKACLNSTYDYIFNNCQELYSRQYQPADPVSLALTLPPRVNKEELPLEEQGPSIKNLDFWPKLIMLIVSIIEEDRNSYTPVLNQFPQELNVGKVSAEVMWTLFAQDMKYAMEEHEKHRLCKSTDYMNLHFKVKWLYNEYVKDLPTFKGVVPDYPSWFLQFVLQWLDENEDVSMEFMHGALERDKKDGFQQTSEHALFSCSVVDIFTQLNQSFEIIRKLECPDPNVLAQYSRRFSKTIAKVLLQYSSILTKSFPSYIDKEKMPCVLMNNVQQLRIQLEKMFESMGAKQSQNTHVDPKMDSEASDLLNDLQVKLNNVLDELSSTFGNSFQTRISECTRQMASLLYQIKGPLNANTKNQVEADSDNMLRPLMDFLDGKLTLFAAVCEKTVLKRVLKELWRIVMSSLEKTIVLPQGHDTLIIFLIQGAQILSAAKELGQLSKLKDHMAGEAKSLSPRQCAVMDVVLDTIKQYFHAGGNGLKKAFLEKSPELSSLRHALSLYTQSTDTLIKTFVTTQHAQVHNGKGIRLTPSEKVAPSRGSGVDKPIGELSVQLELHTQPGGGERKVTVKVMGASDLKWQTSGMFRPFVEVSVIGPHLSDRKRRFQTKSKNNSWSPKFNETFHFVLGNQEDFSCYELQFCVKDYCFGRADRVVGLAVLQLRDITGKGGCACWCPLGQRIHMDDTGLTAVRILSQRSGDDVAKEFVRLKSETRSAEEG</sequence>
<evidence type="ECO:0000259" key="10">
    <source>
        <dbReference type="PROSITE" id="PS51258"/>
    </source>
</evidence>
<evidence type="ECO:0000256" key="6">
    <source>
        <dbReference type="ARBA" id="ARBA00022837"/>
    </source>
</evidence>
<keyword evidence="6" id="KW-0106">Calcium</keyword>
<dbReference type="SMART" id="SM01145">
    <property type="entry name" value="DUF1041"/>
    <property type="match status" value="1"/>
</dbReference>
<dbReference type="OrthoDB" id="10053234at2759"/>
<dbReference type="GO" id="GO:0005509">
    <property type="term" value="F:calcium ion binding"/>
    <property type="evidence" value="ECO:0007669"/>
    <property type="project" value="InterPro"/>
</dbReference>
<dbReference type="FunFam" id="2.60.40.150:FF:000014">
    <property type="entry name" value="protein unc-13 homolog B"/>
    <property type="match status" value="1"/>
</dbReference>
<dbReference type="SUPFAM" id="SSF49562">
    <property type="entry name" value="C2 domain (Calcium/lipid-binding domain, CaLB)"/>
    <property type="match status" value="2"/>
</dbReference>
<dbReference type="GO" id="GO:0061789">
    <property type="term" value="P:dense core granule priming"/>
    <property type="evidence" value="ECO:0007669"/>
    <property type="project" value="TreeGrafter"/>
</dbReference>
<dbReference type="GO" id="GO:0005543">
    <property type="term" value="F:phospholipid binding"/>
    <property type="evidence" value="ECO:0007669"/>
    <property type="project" value="InterPro"/>
</dbReference>
<keyword evidence="2" id="KW-0479">Metal-binding</keyword>
<feature type="domain" description="Phorbol-ester/DAG-type" evidence="9">
    <location>
        <begin position="735"/>
        <end position="785"/>
    </location>
</feature>
<feature type="domain" description="MHD1" evidence="10">
    <location>
        <begin position="1337"/>
        <end position="1480"/>
    </location>
</feature>
<evidence type="ECO:0000259" key="11">
    <source>
        <dbReference type="PROSITE" id="PS51259"/>
    </source>
</evidence>
<dbReference type="PROSITE" id="PS51259">
    <property type="entry name" value="MHD2"/>
    <property type="match status" value="1"/>
</dbReference>
<protein>
    <submittedName>
        <fullName evidence="12">(spotted green pufferfish) hypothetical protein</fullName>
    </submittedName>
</protein>
<dbReference type="GO" id="GO:0031594">
    <property type="term" value="C:neuromuscular junction"/>
    <property type="evidence" value="ECO:0007669"/>
    <property type="project" value="TreeGrafter"/>
</dbReference>
<dbReference type="FunFam" id="1.10.357.50:FF:000001">
    <property type="entry name" value="Protein unc-13 homolog B"/>
    <property type="match status" value="1"/>
</dbReference>
<feature type="region of interest" description="Disordered" evidence="7">
    <location>
        <begin position="1"/>
        <end position="81"/>
    </location>
</feature>
<evidence type="ECO:0000256" key="5">
    <source>
        <dbReference type="ARBA" id="ARBA00022833"/>
    </source>
</evidence>
<dbReference type="GO" id="GO:0099525">
    <property type="term" value="P:presynaptic dense core vesicle exocytosis"/>
    <property type="evidence" value="ECO:0007669"/>
    <property type="project" value="TreeGrafter"/>
</dbReference>
<dbReference type="SUPFAM" id="SSF57889">
    <property type="entry name" value="Cysteine-rich domain"/>
    <property type="match status" value="1"/>
</dbReference>
<dbReference type="GO" id="GO:0098831">
    <property type="term" value="C:presynaptic active zone cytoplasmic component"/>
    <property type="evidence" value="ECO:0007669"/>
    <property type="project" value="TreeGrafter"/>
</dbReference>
<dbReference type="EMBL" id="CAAE01007099">
    <property type="protein sequence ID" value="CAF89672.1"/>
    <property type="molecule type" value="Genomic_DNA"/>
</dbReference>
<evidence type="ECO:0000256" key="1">
    <source>
        <dbReference type="ARBA" id="ARBA00022483"/>
    </source>
</evidence>
<dbReference type="InterPro" id="IPR046349">
    <property type="entry name" value="C1-like_sf"/>
</dbReference>
<feature type="compositionally biased region" description="Polar residues" evidence="7">
    <location>
        <begin position="136"/>
        <end position="166"/>
    </location>
</feature>
<evidence type="ECO:0000256" key="2">
    <source>
        <dbReference type="ARBA" id="ARBA00022723"/>
    </source>
</evidence>
<dbReference type="GO" id="GO:0030672">
    <property type="term" value="C:synaptic vesicle membrane"/>
    <property type="evidence" value="ECO:0007669"/>
    <property type="project" value="TreeGrafter"/>
</dbReference>
<dbReference type="PROSITE" id="PS51258">
    <property type="entry name" value="MHD1"/>
    <property type="match status" value="1"/>
</dbReference>
<feature type="region of interest" description="Disordered" evidence="7">
    <location>
        <begin position="578"/>
        <end position="614"/>
    </location>
</feature>
<evidence type="ECO:0000256" key="7">
    <source>
        <dbReference type="SAM" id="MobiDB-lite"/>
    </source>
</evidence>
<dbReference type="CDD" id="cd04027">
    <property type="entry name" value="C2B_Munc13"/>
    <property type="match status" value="1"/>
</dbReference>
<evidence type="ECO:0000256" key="4">
    <source>
        <dbReference type="ARBA" id="ARBA00022771"/>
    </source>
</evidence>
<feature type="domain" description="C2" evidence="8">
    <location>
        <begin position="868"/>
        <end position="993"/>
    </location>
</feature>
<dbReference type="GO" id="GO:0005516">
    <property type="term" value="F:calmodulin binding"/>
    <property type="evidence" value="ECO:0007669"/>
    <property type="project" value="TreeGrafter"/>
</dbReference>
<name>Q4TBR0_TETNG</name>
<comment type="caution">
    <text evidence="12">The sequence shown here is derived from an EMBL/GenBank/DDBJ whole genome shotgun (WGS) entry which is preliminary data.</text>
</comment>
<dbReference type="SMART" id="SM00109">
    <property type="entry name" value="C1"/>
    <property type="match status" value="1"/>
</dbReference>
<feature type="compositionally biased region" description="Acidic residues" evidence="7">
    <location>
        <begin position="437"/>
        <end position="455"/>
    </location>
</feature>
<dbReference type="Gene3D" id="1.20.58.1100">
    <property type="match status" value="1"/>
</dbReference>
<dbReference type="Pfam" id="PF06292">
    <property type="entry name" value="MUN"/>
    <property type="match status" value="1"/>
</dbReference>
<dbReference type="PROSITE" id="PS50081">
    <property type="entry name" value="ZF_DAG_PE_2"/>
    <property type="match status" value="1"/>
</dbReference>
<dbReference type="GO" id="GO:0035249">
    <property type="term" value="P:synaptic transmission, glutamatergic"/>
    <property type="evidence" value="ECO:0007669"/>
    <property type="project" value="TreeGrafter"/>
</dbReference>
<feature type="region of interest" description="Disordered" evidence="7">
    <location>
        <begin position="433"/>
        <end position="536"/>
    </location>
</feature>
<feature type="compositionally biased region" description="Low complexity" evidence="7">
    <location>
        <begin position="589"/>
        <end position="611"/>
    </location>
</feature>
<feature type="region of interest" description="Disordered" evidence="7">
    <location>
        <begin position="136"/>
        <end position="188"/>
    </location>
</feature>
<keyword evidence="1" id="KW-0268">Exocytosis</keyword>
<dbReference type="FunFam" id="1.20.58.1100:FF:000002">
    <property type="entry name" value="Unc-13, isoform C"/>
    <property type="match status" value="1"/>
</dbReference>
<feature type="non-terminal residue" evidence="12">
    <location>
        <position position="1"/>
    </location>
</feature>
<dbReference type="PANTHER" id="PTHR10480:SF8">
    <property type="entry name" value="PROTEIN UNC-13 HOMOLOG B"/>
    <property type="match status" value="1"/>
</dbReference>
<evidence type="ECO:0000259" key="8">
    <source>
        <dbReference type="PROSITE" id="PS50004"/>
    </source>
</evidence>
<feature type="compositionally biased region" description="Basic and acidic residues" evidence="7">
    <location>
        <begin position="9"/>
        <end position="38"/>
    </location>
</feature>
<keyword evidence="3" id="KW-0677">Repeat</keyword>
<dbReference type="GO" id="GO:0043195">
    <property type="term" value="C:terminal bouton"/>
    <property type="evidence" value="ECO:0007669"/>
    <property type="project" value="TreeGrafter"/>
</dbReference>
<dbReference type="GO" id="GO:0017075">
    <property type="term" value="F:syntaxin-1 binding"/>
    <property type="evidence" value="ECO:0007669"/>
    <property type="project" value="TreeGrafter"/>
</dbReference>
<dbReference type="PANTHER" id="PTHR10480">
    <property type="entry name" value="PROTEIN UNC-13 HOMOLOG"/>
    <property type="match status" value="1"/>
</dbReference>
<dbReference type="Gene3D" id="1.10.357.50">
    <property type="match status" value="1"/>
</dbReference>
<keyword evidence="4" id="KW-0863">Zinc-finger</keyword>
<dbReference type="CDD" id="cd20859">
    <property type="entry name" value="C1_Munc13-2-like"/>
    <property type="match status" value="1"/>
</dbReference>
<accession>Q4TBR0</accession>
<dbReference type="InterPro" id="IPR014770">
    <property type="entry name" value="Munc13_1"/>
</dbReference>
<dbReference type="FunFam" id="3.30.60.20:FF:000001">
    <property type="entry name" value="Protein unc-13 homolog B"/>
    <property type="match status" value="1"/>
</dbReference>
<dbReference type="GO" id="GO:0019992">
    <property type="term" value="F:diacylglycerol binding"/>
    <property type="evidence" value="ECO:0007669"/>
    <property type="project" value="InterPro"/>
</dbReference>
<organism evidence="12">
    <name type="scientific">Tetraodon nigroviridis</name>
    <name type="common">Spotted green pufferfish</name>
    <name type="synonym">Chelonodon nigroviridis</name>
    <dbReference type="NCBI Taxonomy" id="99883"/>
    <lineage>
        <taxon>Eukaryota</taxon>
        <taxon>Metazoa</taxon>
        <taxon>Chordata</taxon>
        <taxon>Craniata</taxon>
        <taxon>Vertebrata</taxon>
        <taxon>Euteleostomi</taxon>
        <taxon>Actinopterygii</taxon>
        <taxon>Neopterygii</taxon>
        <taxon>Teleostei</taxon>
        <taxon>Neoteleostei</taxon>
        <taxon>Acanthomorphata</taxon>
        <taxon>Eupercaria</taxon>
        <taxon>Tetraodontiformes</taxon>
        <taxon>Tetradontoidea</taxon>
        <taxon>Tetraodontidae</taxon>
        <taxon>Tetraodon</taxon>
    </lineage>
</organism>
<evidence type="ECO:0000313" key="12">
    <source>
        <dbReference type="EMBL" id="CAF89672.1"/>
    </source>
</evidence>
<feature type="compositionally biased region" description="Acidic residues" evidence="7">
    <location>
        <begin position="60"/>
        <end position="78"/>
    </location>
</feature>
<dbReference type="InterPro" id="IPR014772">
    <property type="entry name" value="Munc13_dom-2"/>
</dbReference>
<dbReference type="KEGG" id="tng:GSTEN00003652G001"/>
<dbReference type="PROSITE" id="PS00479">
    <property type="entry name" value="ZF_DAG_PE_1"/>
    <property type="match status" value="1"/>
</dbReference>
<dbReference type="Pfam" id="PF00130">
    <property type="entry name" value="C1_1"/>
    <property type="match status" value="1"/>
</dbReference>
<dbReference type="InterPro" id="IPR037302">
    <property type="entry name" value="Unc-13_C2B"/>
</dbReference>
<proteinExistence type="predicted"/>
<dbReference type="Pfam" id="PF00168">
    <property type="entry name" value="C2"/>
    <property type="match status" value="2"/>
</dbReference>
<dbReference type="CDD" id="cd08395">
    <property type="entry name" value="C2C_Munc13"/>
    <property type="match status" value="1"/>
</dbReference>
<dbReference type="Gene3D" id="3.30.60.20">
    <property type="match status" value="1"/>
</dbReference>
<dbReference type="FunFam" id="2.60.40.150:FF:000002">
    <property type="entry name" value="Protein unc-13 homolog B"/>
    <property type="match status" value="1"/>
</dbReference>
<reference evidence="12" key="2">
    <citation type="submission" date="2004-02" db="EMBL/GenBank/DDBJ databases">
        <authorList>
            <consortium name="Genoscope"/>
            <consortium name="Whitehead Institute Centre for Genome Research"/>
        </authorList>
    </citation>
    <scope>NUCLEOTIDE SEQUENCE</scope>
</reference>
<dbReference type="PRINTS" id="PR00360">
    <property type="entry name" value="C2DOMAIN"/>
</dbReference>
<feature type="compositionally biased region" description="Low complexity" evidence="7">
    <location>
        <begin position="469"/>
        <end position="490"/>
    </location>
</feature>
<dbReference type="GO" id="GO:0042734">
    <property type="term" value="C:presynaptic membrane"/>
    <property type="evidence" value="ECO:0007669"/>
    <property type="project" value="TreeGrafter"/>
</dbReference>
<dbReference type="InterPro" id="IPR027080">
    <property type="entry name" value="Unc-13"/>
</dbReference>
<gene>
    <name evidence="12" type="ORF">GSTENG00003652001</name>
</gene>
<dbReference type="GO" id="GO:0016081">
    <property type="term" value="P:synaptic vesicle docking"/>
    <property type="evidence" value="ECO:0007669"/>
    <property type="project" value="TreeGrafter"/>
</dbReference>
<dbReference type="GO" id="GO:0008270">
    <property type="term" value="F:zinc ion binding"/>
    <property type="evidence" value="ECO:0007669"/>
    <property type="project" value="UniProtKB-KW"/>
</dbReference>
<dbReference type="InterPro" id="IPR002219">
    <property type="entry name" value="PKC_DAG/PE"/>
</dbReference>
<dbReference type="GO" id="GO:0016082">
    <property type="term" value="P:synaptic vesicle priming"/>
    <property type="evidence" value="ECO:0007669"/>
    <property type="project" value="TreeGrafter"/>
</dbReference>
<dbReference type="SMART" id="SM00239">
    <property type="entry name" value="C2"/>
    <property type="match status" value="2"/>
</dbReference>
<dbReference type="InterPro" id="IPR010439">
    <property type="entry name" value="MUN_dom"/>
</dbReference>
<evidence type="ECO:0000256" key="3">
    <source>
        <dbReference type="ARBA" id="ARBA00022737"/>
    </source>
</evidence>
<evidence type="ECO:0000259" key="9">
    <source>
        <dbReference type="PROSITE" id="PS50081"/>
    </source>
</evidence>
<reference evidence="12" key="1">
    <citation type="journal article" date="2004" name="Nature">
        <title>Genome duplication in the teleost fish Tetraodon nigroviridis reveals the early vertebrate proto-karyotype.</title>
        <authorList>
            <person name="Jaillon O."/>
            <person name="Aury J.-M."/>
            <person name="Brunet F."/>
            <person name="Petit J.-L."/>
            <person name="Stange-Thomann N."/>
            <person name="Mauceli E."/>
            <person name="Bouneau L."/>
            <person name="Fischer C."/>
            <person name="Ozouf-Costaz C."/>
            <person name="Bernot A."/>
            <person name="Nicaud S."/>
            <person name="Jaffe D."/>
            <person name="Fisher S."/>
            <person name="Lutfalla G."/>
            <person name="Dossat C."/>
            <person name="Segurens B."/>
            <person name="Dasilva C."/>
            <person name="Salanoubat M."/>
            <person name="Levy M."/>
            <person name="Boudet N."/>
            <person name="Castellano S."/>
            <person name="Anthouard V."/>
            <person name="Jubin C."/>
            <person name="Castelli V."/>
            <person name="Katinka M."/>
            <person name="Vacherie B."/>
            <person name="Biemont C."/>
            <person name="Skalli Z."/>
            <person name="Cattolico L."/>
            <person name="Poulain J."/>
            <person name="De Berardinis V."/>
            <person name="Cruaud C."/>
            <person name="Duprat S."/>
            <person name="Brottier P."/>
            <person name="Coutanceau J.-P."/>
            <person name="Gouzy J."/>
            <person name="Parra G."/>
            <person name="Lardier G."/>
            <person name="Chapple C."/>
            <person name="McKernan K.J."/>
            <person name="McEwan P."/>
            <person name="Bosak S."/>
            <person name="Kellis M."/>
            <person name="Volff J.-N."/>
            <person name="Guigo R."/>
            <person name="Zody M.C."/>
            <person name="Mesirov J."/>
            <person name="Lindblad-Toh K."/>
            <person name="Birren B."/>
            <person name="Nusbaum C."/>
            <person name="Kahn D."/>
            <person name="Robinson-Rechavi M."/>
            <person name="Laudet V."/>
            <person name="Schachter V."/>
            <person name="Quetier F."/>
            <person name="Saurin W."/>
            <person name="Scarpelli C."/>
            <person name="Wincker P."/>
            <person name="Lander E.S."/>
            <person name="Weissenbach J."/>
            <person name="Roest Crollius H."/>
        </authorList>
    </citation>
    <scope>NUCLEOTIDE SEQUENCE [LARGE SCALE GENOMIC DNA]</scope>
</reference>
<dbReference type="PROSITE" id="PS50004">
    <property type="entry name" value="C2"/>
    <property type="match status" value="2"/>
</dbReference>
<feature type="domain" description="C2" evidence="8">
    <location>
        <begin position="1773"/>
        <end position="1900"/>
    </location>
</feature>